<dbReference type="EMBL" id="CP104311">
    <property type="protein sequence ID" value="WWF02520.1"/>
    <property type="molecule type" value="Genomic_DNA"/>
</dbReference>
<dbReference type="PROSITE" id="PS51257">
    <property type="entry name" value="PROKAR_LIPOPROTEIN"/>
    <property type="match status" value="1"/>
</dbReference>
<sequence length="170" mass="18384">MNHDIWKGRQWRPAALLFSLLACPGMSGAEPYRCDIGNISVPQTIYDPTDSNPNSSGVGTVGVTCELKNVKQTQRVQYTVALSRGLGGSYNPRQMLGSKGSLGYNLYLDAARVTIWGDGSGGTFPLRGTLLLNPTSPVQQVIHNIYGLIPPLQDVYAGTYTDTVTITLTY</sequence>
<feature type="domain" description="Spore coat protein U/FanG" evidence="2">
    <location>
        <begin position="33"/>
        <end position="167"/>
    </location>
</feature>
<gene>
    <name evidence="3" type="ORF">N4J17_02565</name>
</gene>
<name>A0ABZ2F6Y4_METCP</name>
<feature type="chain" id="PRO_5046331590" evidence="1">
    <location>
        <begin position="30"/>
        <end position="170"/>
    </location>
</feature>
<feature type="signal peptide" evidence="1">
    <location>
        <begin position="1"/>
        <end position="29"/>
    </location>
</feature>
<reference evidence="3 4" key="1">
    <citation type="submission" date="2022-09" db="EMBL/GenBank/DDBJ databases">
        <authorList>
            <person name="Giprobiosintez L."/>
        </authorList>
    </citation>
    <scope>NUCLEOTIDE SEQUENCE [LARGE SCALE GENOMIC DNA]</scope>
    <source>
        <strain evidence="4">VKPM-B-12549 (GBS-15)</strain>
    </source>
</reference>
<dbReference type="Proteomes" id="UP001359308">
    <property type="component" value="Chromosome"/>
</dbReference>
<accession>A0ABZ2F6Y4</accession>
<evidence type="ECO:0000313" key="3">
    <source>
        <dbReference type="EMBL" id="WWF02520.1"/>
    </source>
</evidence>
<proteinExistence type="predicted"/>
<organism evidence="3 4">
    <name type="scientific">Methylococcus capsulatus</name>
    <dbReference type="NCBI Taxonomy" id="414"/>
    <lineage>
        <taxon>Bacteria</taxon>
        <taxon>Pseudomonadati</taxon>
        <taxon>Pseudomonadota</taxon>
        <taxon>Gammaproteobacteria</taxon>
        <taxon>Methylococcales</taxon>
        <taxon>Methylococcaceae</taxon>
        <taxon>Methylococcus</taxon>
    </lineage>
</organism>
<keyword evidence="1" id="KW-0732">Signal</keyword>
<dbReference type="SMART" id="SM00972">
    <property type="entry name" value="SCPU"/>
    <property type="match status" value="1"/>
</dbReference>
<dbReference type="InterPro" id="IPR053167">
    <property type="entry name" value="Spore_coat_component"/>
</dbReference>
<dbReference type="PANTHER" id="PTHR37089:SF3">
    <property type="entry name" value="EXPORTED PROTEIN"/>
    <property type="match status" value="1"/>
</dbReference>
<evidence type="ECO:0000256" key="1">
    <source>
        <dbReference type="SAM" id="SignalP"/>
    </source>
</evidence>
<dbReference type="Pfam" id="PF05229">
    <property type="entry name" value="SCPU"/>
    <property type="match status" value="1"/>
</dbReference>
<evidence type="ECO:0000313" key="4">
    <source>
        <dbReference type="Proteomes" id="UP001359308"/>
    </source>
</evidence>
<dbReference type="RefSeq" id="WP_198322337.1">
    <property type="nucleotide sequence ID" value="NZ_CP104311.1"/>
</dbReference>
<keyword evidence="4" id="KW-1185">Reference proteome</keyword>
<dbReference type="InterPro" id="IPR007893">
    <property type="entry name" value="Spore_coat_U/FanG"/>
</dbReference>
<protein>
    <submittedName>
        <fullName evidence="3">Spore coat U domain-containing protein</fullName>
    </submittedName>
</protein>
<evidence type="ECO:0000259" key="2">
    <source>
        <dbReference type="Pfam" id="PF05229"/>
    </source>
</evidence>
<dbReference type="PANTHER" id="PTHR37089">
    <property type="entry name" value="PROTEIN U-RELATED"/>
    <property type="match status" value="1"/>
</dbReference>